<dbReference type="AlphaFoldDB" id="A0AAV2L058"/>
<dbReference type="InterPro" id="IPR003879">
    <property type="entry name" value="Butyrophylin_SPRY"/>
</dbReference>
<proteinExistence type="predicted"/>
<reference evidence="7 8" key="1">
    <citation type="submission" date="2024-04" db="EMBL/GenBank/DDBJ databases">
        <authorList>
            <person name="Waldvogel A.-M."/>
            <person name="Schoenle A."/>
        </authorList>
    </citation>
    <scope>NUCLEOTIDE SEQUENCE [LARGE SCALE GENOMIC DNA]</scope>
</reference>
<dbReference type="InterPro" id="IPR000315">
    <property type="entry name" value="Znf_B-box"/>
</dbReference>
<dbReference type="PANTHER" id="PTHR24103">
    <property type="entry name" value="E3 UBIQUITIN-PROTEIN LIGASE TRIM"/>
    <property type="match status" value="1"/>
</dbReference>
<evidence type="ECO:0000256" key="4">
    <source>
        <dbReference type="SAM" id="Coils"/>
    </source>
</evidence>
<evidence type="ECO:0000313" key="8">
    <source>
        <dbReference type="Proteomes" id="UP001497482"/>
    </source>
</evidence>
<dbReference type="Gene3D" id="3.30.160.60">
    <property type="entry name" value="Classic Zinc Finger"/>
    <property type="match status" value="1"/>
</dbReference>
<evidence type="ECO:0000256" key="2">
    <source>
        <dbReference type="ARBA" id="ARBA00022833"/>
    </source>
</evidence>
<keyword evidence="4" id="KW-0175">Coiled coil</keyword>
<dbReference type="Pfam" id="PF00643">
    <property type="entry name" value="zf-B_box"/>
    <property type="match status" value="1"/>
</dbReference>
<evidence type="ECO:0008006" key="9">
    <source>
        <dbReference type="Google" id="ProtNLM"/>
    </source>
</evidence>
<dbReference type="GO" id="GO:0008270">
    <property type="term" value="F:zinc ion binding"/>
    <property type="evidence" value="ECO:0007669"/>
    <property type="project" value="UniProtKB-KW"/>
</dbReference>
<organism evidence="7 8">
    <name type="scientific">Knipowitschia caucasica</name>
    <name type="common">Caucasian dwarf goby</name>
    <name type="synonym">Pomatoschistus caucasicus</name>
    <dbReference type="NCBI Taxonomy" id="637954"/>
    <lineage>
        <taxon>Eukaryota</taxon>
        <taxon>Metazoa</taxon>
        <taxon>Chordata</taxon>
        <taxon>Craniata</taxon>
        <taxon>Vertebrata</taxon>
        <taxon>Euteleostomi</taxon>
        <taxon>Actinopterygii</taxon>
        <taxon>Neopterygii</taxon>
        <taxon>Teleostei</taxon>
        <taxon>Neoteleostei</taxon>
        <taxon>Acanthomorphata</taxon>
        <taxon>Gobiaria</taxon>
        <taxon>Gobiiformes</taxon>
        <taxon>Gobioidei</taxon>
        <taxon>Gobiidae</taxon>
        <taxon>Gobiinae</taxon>
        <taxon>Knipowitschia</taxon>
    </lineage>
</organism>
<dbReference type="SMART" id="SM00336">
    <property type="entry name" value="BBOX"/>
    <property type="match status" value="1"/>
</dbReference>
<dbReference type="Pfam" id="PF00622">
    <property type="entry name" value="SPRY"/>
    <property type="match status" value="1"/>
</dbReference>
<dbReference type="EMBL" id="OZ035842">
    <property type="protein sequence ID" value="CAL1595738.1"/>
    <property type="molecule type" value="Genomic_DNA"/>
</dbReference>
<evidence type="ECO:0000313" key="7">
    <source>
        <dbReference type="EMBL" id="CAL1595738.1"/>
    </source>
</evidence>
<dbReference type="Gene3D" id="2.60.120.920">
    <property type="match status" value="1"/>
</dbReference>
<keyword evidence="2" id="KW-0862">Zinc</keyword>
<evidence type="ECO:0000256" key="1">
    <source>
        <dbReference type="ARBA" id="ARBA00022771"/>
    </source>
</evidence>
<keyword evidence="1 3" id="KW-0863">Zinc-finger</keyword>
<dbReference type="SUPFAM" id="SSF49899">
    <property type="entry name" value="Concanavalin A-like lectins/glucanases"/>
    <property type="match status" value="1"/>
</dbReference>
<feature type="coiled-coil region" evidence="4">
    <location>
        <begin position="42"/>
        <end position="83"/>
    </location>
</feature>
<dbReference type="Proteomes" id="UP001497482">
    <property type="component" value="Chromosome 20"/>
</dbReference>
<evidence type="ECO:0000256" key="3">
    <source>
        <dbReference type="PROSITE-ProRule" id="PRU00024"/>
    </source>
</evidence>
<keyword evidence="8" id="KW-1185">Reference proteome</keyword>
<feature type="domain" description="B30.2/SPRY" evidence="6">
    <location>
        <begin position="188"/>
        <end position="399"/>
    </location>
</feature>
<evidence type="ECO:0000259" key="6">
    <source>
        <dbReference type="PROSITE" id="PS50188"/>
    </source>
</evidence>
<dbReference type="PRINTS" id="PR01407">
    <property type="entry name" value="BUTYPHLNCDUF"/>
</dbReference>
<dbReference type="InterPro" id="IPR003877">
    <property type="entry name" value="SPRY_dom"/>
</dbReference>
<sequence>MEAPVCPEHNQRLEKFCENDQEVICLQCERNLHRIHQCLSLEEAAERKKKEVSERLETLRKRLKQMNKRREEWEETKDYIQTQTEQSEAILRAEFEELRAFLQQEEENRVSLLKQERDVKTGVLTEKIHDLQNQIQTLTKIIRDLEASVRQKDLLFLQDYKHTRKSSRSNVLEPVCLRDILINSASHLGILKFQVWKKMKNIVKFAPVTFDPNTAQSNLIFSESLTCVRYSSRIPVPENPPVSLCVRYSSKTPVPETPERCVNRVCVLGTPGFSSGRHCWTVDVGQGQDWYIGVARESIQRKSTVFLEPAEGFWVIGRTGRDSYWAQTASRSRLTVKQPPQTVTVEVDYGKGKVAFVNDTDRTVMHMFKDKFTEKIFPYFSPGLYQEGALSCPLGICGHSISLLMD</sequence>
<feature type="domain" description="B box-type" evidence="5">
    <location>
        <begin position="1"/>
        <end position="41"/>
    </location>
</feature>
<dbReference type="CDD" id="cd19769">
    <property type="entry name" value="Bbox2_TRIM16-like"/>
    <property type="match status" value="1"/>
</dbReference>
<protein>
    <recommendedName>
        <fullName evidence="9">Zinc-binding protein A33-like</fullName>
    </recommendedName>
</protein>
<dbReference type="InterPro" id="IPR006574">
    <property type="entry name" value="PRY"/>
</dbReference>
<dbReference type="PROSITE" id="PS50119">
    <property type="entry name" value="ZF_BBOX"/>
    <property type="match status" value="1"/>
</dbReference>
<name>A0AAV2L058_KNICA</name>
<dbReference type="InterPro" id="IPR013320">
    <property type="entry name" value="ConA-like_dom_sf"/>
</dbReference>
<accession>A0AAV2L058</accession>
<dbReference type="SUPFAM" id="SSF57845">
    <property type="entry name" value="B-box zinc-binding domain"/>
    <property type="match status" value="1"/>
</dbReference>
<gene>
    <name evidence="7" type="ORF">KC01_LOCUS24487</name>
</gene>
<dbReference type="SMART" id="SM00449">
    <property type="entry name" value="SPRY"/>
    <property type="match status" value="1"/>
</dbReference>
<dbReference type="InterPro" id="IPR050143">
    <property type="entry name" value="TRIM/RBCC"/>
</dbReference>
<dbReference type="InterPro" id="IPR001870">
    <property type="entry name" value="B30.2/SPRY"/>
</dbReference>
<keyword evidence="1 3" id="KW-0479">Metal-binding</keyword>
<dbReference type="CDD" id="cd13733">
    <property type="entry name" value="SPRY_PRY_C-I_1"/>
    <property type="match status" value="1"/>
</dbReference>
<dbReference type="Pfam" id="PF13765">
    <property type="entry name" value="PRY"/>
    <property type="match status" value="1"/>
</dbReference>
<dbReference type="InterPro" id="IPR043136">
    <property type="entry name" value="B30.2/SPRY_sf"/>
</dbReference>
<dbReference type="PROSITE" id="PS50188">
    <property type="entry name" value="B302_SPRY"/>
    <property type="match status" value="1"/>
</dbReference>
<evidence type="ECO:0000259" key="5">
    <source>
        <dbReference type="PROSITE" id="PS50119"/>
    </source>
</evidence>
<dbReference type="SMART" id="SM00589">
    <property type="entry name" value="PRY"/>
    <property type="match status" value="1"/>
</dbReference>
<dbReference type="FunFam" id="2.60.120.920:FF:000004">
    <property type="entry name" value="Butyrophilin subfamily 1 member A1"/>
    <property type="match status" value="1"/>
</dbReference>